<dbReference type="Proteomes" id="UP001057375">
    <property type="component" value="Unassembled WGS sequence"/>
</dbReference>
<evidence type="ECO:0008006" key="5">
    <source>
        <dbReference type="Google" id="ProtNLM"/>
    </source>
</evidence>
<accession>A0ABQ5KTE7</accession>
<protein>
    <recommendedName>
        <fullName evidence="5">BRCT domain-containing protein</fullName>
    </recommendedName>
</protein>
<dbReference type="EMBL" id="BQXS01010960">
    <property type="protein sequence ID" value="GKT35296.1"/>
    <property type="molecule type" value="Genomic_DNA"/>
</dbReference>
<dbReference type="Gene3D" id="3.40.50.10190">
    <property type="entry name" value="BRCT domain"/>
    <property type="match status" value="1"/>
</dbReference>
<keyword evidence="2" id="KW-0732">Signal</keyword>
<gene>
    <name evidence="3" type="ORF">ADUPG1_008482</name>
</gene>
<name>A0ABQ5KTE7_9EUKA</name>
<evidence type="ECO:0000313" key="3">
    <source>
        <dbReference type="EMBL" id="GKT35296.1"/>
    </source>
</evidence>
<keyword evidence="4" id="KW-1185">Reference proteome</keyword>
<reference evidence="3" key="1">
    <citation type="submission" date="2022-03" db="EMBL/GenBank/DDBJ databases">
        <title>Draft genome sequence of Aduncisulcus paluster, a free-living microaerophilic Fornicata.</title>
        <authorList>
            <person name="Yuyama I."/>
            <person name="Kume K."/>
            <person name="Tamura T."/>
            <person name="Inagaki Y."/>
            <person name="Hashimoto T."/>
        </authorList>
    </citation>
    <scope>NUCLEOTIDE SEQUENCE</scope>
    <source>
        <strain evidence="3">NY0171</strain>
    </source>
</reference>
<feature type="chain" id="PRO_5047479693" description="BRCT domain-containing protein" evidence="2">
    <location>
        <begin position="20"/>
        <end position="945"/>
    </location>
</feature>
<dbReference type="InterPro" id="IPR036420">
    <property type="entry name" value="BRCT_dom_sf"/>
</dbReference>
<feature type="region of interest" description="Disordered" evidence="1">
    <location>
        <begin position="563"/>
        <end position="636"/>
    </location>
</feature>
<feature type="signal peptide" evidence="2">
    <location>
        <begin position="1"/>
        <end position="19"/>
    </location>
</feature>
<comment type="caution">
    <text evidence="3">The sequence shown here is derived from an EMBL/GenBank/DDBJ whole genome shotgun (WGS) entry which is preliminary data.</text>
</comment>
<evidence type="ECO:0000313" key="4">
    <source>
        <dbReference type="Proteomes" id="UP001057375"/>
    </source>
</evidence>
<sequence length="945" mass="107616">MRSLLILSLLAVVLPCLFCFPLLQIPKQISDFSEFISLEWDDIEVLTTCAAEHSPHMYELVNWFFKSDIDIIRPIISWLDSFMSDVTIDRETISANITQEVSRLRTIFESCSTDFDSIIDSYFEYPNDISYILWYESGYSDDIFSGIRFQYILGRFFEEVGSIESILSNIFEISEETVKIQLEECFKDLVDSFDSILESLLELFDLFAPVFECILESTTSNEVPGGLPTLMFLKSLVNEMFESGIDNRIQQLSEDVVYDHFSLMGPFYSHFHESSDFWKDTSLEKLHELSDSLLQALVNDDIDSLKQHMALFYDNISNSEHDWNDLTLEEINEFNGSLQELVDILFRIIYQEQLEYTYAEDVYDIFIMDLEDIYDELAEYMEGVDFYSFLDKYIDYLLLSELDSYDEDDMESGGNDVDLEKFINSLILETNDFYDENEVEQLELIIDEIARNETTNLSTELKGKRAFQKICFPKRKGVNVILGDKLPEDEEVPEGCRMSILKYDNAPKCAATVRFSDSGKGLIVKATEPFSPDKPVSIRYKDSNLQLNDKDIEVEISSFPMLNEKKKTTSSKTLPKTPSKRRSSGNKLEKSDSKKRSTAKKPAKQQDVKEAEFEEEEEGSMPELGTQTQTQGETNAISENTLILLTGFEEEDDTTITESLQVRGYYPEEFDASSVDIVDSETVLIASGISKTLKFLVCVCRGANIVERSWADVLHESTIPPPIEDHLLSSDSCSDSVLSILEKNGINPKEFSLHSLVEKARTKPVFKDHTFIITSSMGSEGAQKTFETLALAAGASKVFVGAEADVIFKGLAKEEEDSQISGEYSVLCSPSVFSLVDSVSESVQKFEFYITSIISCTNDIYKKAGKEVFLNLTLLDVDKRMSVHDARERVQSIKHLLKKIGEGWECPRIKDIIEHQRRLYGDCVGTVEDDLIGVELKKGWDYSRK</sequence>
<evidence type="ECO:0000256" key="2">
    <source>
        <dbReference type="SAM" id="SignalP"/>
    </source>
</evidence>
<evidence type="ECO:0000256" key="1">
    <source>
        <dbReference type="SAM" id="MobiDB-lite"/>
    </source>
</evidence>
<proteinExistence type="predicted"/>
<organism evidence="3 4">
    <name type="scientific">Aduncisulcus paluster</name>
    <dbReference type="NCBI Taxonomy" id="2918883"/>
    <lineage>
        <taxon>Eukaryota</taxon>
        <taxon>Metamonada</taxon>
        <taxon>Carpediemonas-like organisms</taxon>
        <taxon>Aduncisulcus</taxon>
    </lineage>
</organism>